<dbReference type="PROSITE" id="PS50222">
    <property type="entry name" value="EF_HAND_2"/>
    <property type="match status" value="1"/>
</dbReference>
<dbReference type="RefSeq" id="XP_010790344.1">
    <property type="nucleotide sequence ID" value="XM_010792042.1"/>
</dbReference>
<keyword evidence="3" id="KW-0963">Cytoplasm</keyword>
<dbReference type="GO" id="GO:0012505">
    <property type="term" value="C:endomembrane system"/>
    <property type="evidence" value="ECO:0007669"/>
    <property type="project" value="UniProtKB-SubCell"/>
</dbReference>
<dbReference type="GeneID" id="104963452"/>
<dbReference type="AlphaFoldDB" id="A0A6I9PHI3"/>
<dbReference type="PANTHER" id="PTHR46735">
    <property type="entry name" value="CALPAIN, SMALL SUBUNIT 1 A-RELATED"/>
    <property type="match status" value="1"/>
</dbReference>
<evidence type="ECO:0000313" key="9">
    <source>
        <dbReference type="Proteomes" id="UP000504611"/>
    </source>
</evidence>
<reference evidence="10" key="1">
    <citation type="submission" date="2025-08" db="UniProtKB">
        <authorList>
            <consortium name="RefSeq"/>
        </authorList>
    </citation>
    <scope>IDENTIFICATION</scope>
    <source>
        <tissue evidence="10">Muscle</tissue>
    </source>
</reference>
<evidence type="ECO:0000256" key="6">
    <source>
        <dbReference type="ARBA" id="ARBA00022837"/>
    </source>
</evidence>
<name>A0A6I9PHI3_9TELE</name>
<proteinExistence type="predicted"/>
<evidence type="ECO:0000256" key="1">
    <source>
        <dbReference type="ARBA" id="ARBA00004308"/>
    </source>
</evidence>
<keyword evidence="6" id="KW-0106">Calcium</keyword>
<dbReference type="OrthoDB" id="424753at2759"/>
<gene>
    <name evidence="10" type="primary">LOC104963452</name>
</gene>
<comment type="subcellular location">
    <subcellularLocation>
        <location evidence="2">Cytoplasm</location>
    </subcellularLocation>
    <subcellularLocation>
        <location evidence="1">Endomembrane system</location>
    </subcellularLocation>
</comment>
<dbReference type="GO" id="GO:0005509">
    <property type="term" value="F:calcium ion binding"/>
    <property type="evidence" value="ECO:0007669"/>
    <property type="project" value="InterPro"/>
</dbReference>
<evidence type="ECO:0000256" key="4">
    <source>
        <dbReference type="ARBA" id="ARBA00022723"/>
    </source>
</evidence>
<dbReference type="Gene3D" id="1.10.238.10">
    <property type="entry name" value="EF-hand"/>
    <property type="match status" value="1"/>
</dbReference>
<evidence type="ECO:0000256" key="2">
    <source>
        <dbReference type="ARBA" id="ARBA00004496"/>
    </source>
</evidence>
<dbReference type="Proteomes" id="UP000504611">
    <property type="component" value="Unplaced"/>
</dbReference>
<dbReference type="PANTHER" id="PTHR46735:SF3">
    <property type="entry name" value="CALPAIN SMALL SUBUNIT 1-RELATED"/>
    <property type="match status" value="1"/>
</dbReference>
<evidence type="ECO:0000256" key="3">
    <source>
        <dbReference type="ARBA" id="ARBA00022490"/>
    </source>
</evidence>
<keyword evidence="9" id="KW-1185">Reference proteome</keyword>
<dbReference type="GO" id="GO:0110158">
    <property type="term" value="C:calpain complex"/>
    <property type="evidence" value="ECO:0007669"/>
    <property type="project" value="TreeGrafter"/>
</dbReference>
<keyword evidence="7" id="KW-0472">Membrane</keyword>
<keyword evidence="4" id="KW-0479">Metal-binding</keyword>
<dbReference type="InterPro" id="IPR018247">
    <property type="entry name" value="EF_Hand_1_Ca_BS"/>
</dbReference>
<evidence type="ECO:0000256" key="5">
    <source>
        <dbReference type="ARBA" id="ARBA00022737"/>
    </source>
</evidence>
<keyword evidence="5" id="KW-0677">Repeat</keyword>
<sequence length="126" mass="14151">MAESGIAELSQKDGTGKLGIVEFKILWTKIEKFLELFKKRDADESGCMSASEMRMAVEDAGFSLNNSLHQIIVARYSEPNLSIDFDNFVCSLIRLESLFNTFKILDKDGSGVIELGFMQWLSLSML</sequence>
<dbReference type="InterPro" id="IPR011992">
    <property type="entry name" value="EF-hand-dom_pair"/>
</dbReference>
<dbReference type="PROSITE" id="PS00018">
    <property type="entry name" value="EF_HAND_1"/>
    <property type="match status" value="1"/>
</dbReference>
<accession>A0A6I9PHI3</accession>
<organism evidence="9 10">
    <name type="scientific">Notothenia coriiceps</name>
    <name type="common">black rockcod</name>
    <dbReference type="NCBI Taxonomy" id="8208"/>
    <lineage>
        <taxon>Eukaryota</taxon>
        <taxon>Metazoa</taxon>
        <taxon>Chordata</taxon>
        <taxon>Craniata</taxon>
        <taxon>Vertebrata</taxon>
        <taxon>Euteleostomi</taxon>
        <taxon>Actinopterygii</taxon>
        <taxon>Neopterygii</taxon>
        <taxon>Teleostei</taxon>
        <taxon>Neoteleostei</taxon>
        <taxon>Acanthomorphata</taxon>
        <taxon>Eupercaria</taxon>
        <taxon>Perciformes</taxon>
        <taxon>Notothenioidei</taxon>
        <taxon>Nototheniidae</taxon>
        <taxon>Notothenia</taxon>
    </lineage>
</organism>
<evidence type="ECO:0000256" key="7">
    <source>
        <dbReference type="ARBA" id="ARBA00023136"/>
    </source>
</evidence>
<protein>
    <submittedName>
        <fullName evidence="10">Calpain-1 catalytic subunit-like</fullName>
    </submittedName>
</protein>
<evidence type="ECO:0000259" key="8">
    <source>
        <dbReference type="PROSITE" id="PS50222"/>
    </source>
</evidence>
<dbReference type="InterPro" id="IPR002048">
    <property type="entry name" value="EF_hand_dom"/>
</dbReference>
<dbReference type="KEGG" id="ncc:104963452"/>
<evidence type="ECO:0000313" key="10">
    <source>
        <dbReference type="RefSeq" id="XP_010790344.1"/>
    </source>
</evidence>
<feature type="domain" description="EF-hand" evidence="8">
    <location>
        <begin position="28"/>
        <end position="63"/>
    </location>
</feature>
<dbReference type="SUPFAM" id="SSF47473">
    <property type="entry name" value="EF-hand"/>
    <property type="match status" value="1"/>
</dbReference>